<dbReference type="InterPro" id="IPR007148">
    <property type="entry name" value="SSU_processome_Utp12"/>
</dbReference>
<dbReference type="AlphaFoldDB" id="A0A6G1FZY3"/>
<dbReference type="PANTHER" id="PTHR44267:SF1">
    <property type="entry name" value="WD REPEAT-CONTAINING PROTEIN 43"/>
    <property type="match status" value="1"/>
</dbReference>
<reference evidence="8" key="2">
    <citation type="submission" date="2020-04" db="EMBL/GenBank/DDBJ databases">
        <authorList>
            <consortium name="NCBI Genome Project"/>
        </authorList>
    </citation>
    <scope>NUCLEOTIDE SEQUENCE</scope>
    <source>
        <strain evidence="8">CBS 781.70</strain>
    </source>
</reference>
<evidence type="ECO:0000313" key="7">
    <source>
        <dbReference type="Proteomes" id="UP000504638"/>
    </source>
</evidence>
<evidence type="ECO:0000256" key="3">
    <source>
        <dbReference type="ARBA" id="ARBA00038335"/>
    </source>
</evidence>
<evidence type="ECO:0000313" key="6">
    <source>
        <dbReference type="EMBL" id="KAF1811230.1"/>
    </source>
</evidence>
<feature type="compositionally biased region" description="Acidic residues" evidence="4">
    <location>
        <begin position="151"/>
        <end position="161"/>
    </location>
</feature>
<dbReference type="OrthoDB" id="30195at2759"/>
<proteinExistence type="inferred from homology"/>
<feature type="compositionally biased region" description="Low complexity" evidence="4">
    <location>
        <begin position="96"/>
        <end position="106"/>
    </location>
</feature>
<feature type="compositionally biased region" description="Polar residues" evidence="4">
    <location>
        <begin position="22"/>
        <end position="36"/>
    </location>
</feature>
<dbReference type="EMBL" id="ML975162">
    <property type="protein sequence ID" value="KAF1811230.1"/>
    <property type="molecule type" value="Genomic_DNA"/>
</dbReference>
<feature type="region of interest" description="Disordered" evidence="4">
    <location>
        <begin position="190"/>
        <end position="217"/>
    </location>
</feature>
<dbReference type="InterPro" id="IPR052414">
    <property type="entry name" value="U3_snoRNA-assoc_WDR"/>
</dbReference>
<keyword evidence="7" id="KW-1185">Reference proteome</keyword>
<feature type="compositionally biased region" description="Acidic residues" evidence="4">
    <location>
        <begin position="107"/>
        <end position="119"/>
    </location>
</feature>
<accession>A0A6G1FZY3</accession>
<sequence>MPAVNGSQTSPSARPSKKARHSNGTAKPSTKPSSALENALLQNKGKKLTATSTTMNGFRKERNARTDESRAVVGTKFSEGFGNVKNDVEMKDAPEVVEISSASSSDGSEDGAEDDEAEPAQEKLLGVQKKSVNPTEAPNVNGFGAHKREREEDEGDLDADDGTTSTLRDPDVPSFADLLKARSPTLIPVHSPSPPPFTSLSHPGPQPTASALAPLDNPTPPHLTALLTTALRTSDPTLLNTCLLTPSLTTIRLTIERLSSPLTIPLLSHLANTMHRRPGRAGSLMVWVQWILVSHGGYLASLLAAAATDGKGPRGKKHVGAQAQEVVELMKKLRALERVCDERARGLERLLALKGKLDLLVAQMEVRKGRKEERRRRREDERVWVEGQGDEGWDSSDDRGIQAIVGAEGEEDLIDVEAAVRADLVAAGMDAAESRVPKPSKGSARRKANDDILAKSRRRYERLGMDDGLGSAGSSDDDEMPTTGMLNGVGTDEEEEEEEEDEESEDDDASLLDDEAEETSDDDGSDGDDDDVFDEGESIVDDGMDVDELESEVEMPKIQLKKSGKGKGKGSR</sequence>
<feature type="domain" description="Small-subunit processome Utp12" evidence="5">
    <location>
        <begin position="235"/>
        <end position="361"/>
    </location>
</feature>
<feature type="compositionally biased region" description="Polar residues" evidence="4">
    <location>
        <begin position="1"/>
        <end position="13"/>
    </location>
</feature>
<keyword evidence="2" id="KW-0539">Nucleus</keyword>
<evidence type="ECO:0000256" key="2">
    <source>
        <dbReference type="ARBA" id="ARBA00023242"/>
    </source>
</evidence>
<comment type="subcellular location">
    <subcellularLocation>
        <location evidence="1">Nucleus</location>
    </subcellularLocation>
</comment>
<feature type="compositionally biased region" description="Acidic residues" evidence="4">
    <location>
        <begin position="491"/>
        <end position="553"/>
    </location>
</feature>
<gene>
    <name evidence="6 8" type="ORF">P152DRAFT_474838</name>
</gene>
<organism evidence="6">
    <name type="scientific">Eremomyces bilateralis CBS 781.70</name>
    <dbReference type="NCBI Taxonomy" id="1392243"/>
    <lineage>
        <taxon>Eukaryota</taxon>
        <taxon>Fungi</taxon>
        <taxon>Dikarya</taxon>
        <taxon>Ascomycota</taxon>
        <taxon>Pezizomycotina</taxon>
        <taxon>Dothideomycetes</taxon>
        <taxon>Dothideomycetes incertae sedis</taxon>
        <taxon>Eremomycetales</taxon>
        <taxon>Eremomycetaceae</taxon>
        <taxon>Eremomyces</taxon>
    </lineage>
</organism>
<evidence type="ECO:0000313" key="8">
    <source>
        <dbReference type="RefSeq" id="XP_033532861.1"/>
    </source>
</evidence>
<reference evidence="8" key="3">
    <citation type="submission" date="2025-04" db="UniProtKB">
        <authorList>
            <consortium name="RefSeq"/>
        </authorList>
    </citation>
    <scope>IDENTIFICATION</scope>
    <source>
        <strain evidence="8">CBS 781.70</strain>
    </source>
</reference>
<dbReference type="Proteomes" id="UP000504638">
    <property type="component" value="Unplaced"/>
</dbReference>
<feature type="region of interest" description="Disordered" evidence="4">
    <location>
        <begin position="430"/>
        <end position="572"/>
    </location>
</feature>
<dbReference type="PANTHER" id="PTHR44267">
    <property type="entry name" value="WD REPEAT-CONTAINING PROTEIN 43"/>
    <property type="match status" value="1"/>
</dbReference>
<feature type="compositionally biased region" description="Basic and acidic residues" evidence="4">
    <location>
        <begin position="58"/>
        <end position="70"/>
    </location>
</feature>
<name>A0A6G1FZY3_9PEZI</name>
<dbReference type="Pfam" id="PF04003">
    <property type="entry name" value="Utp12"/>
    <property type="match status" value="1"/>
</dbReference>
<dbReference type="GO" id="GO:0005730">
    <property type="term" value="C:nucleolus"/>
    <property type="evidence" value="ECO:0007669"/>
    <property type="project" value="TreeGrafter"/>
</dbReference>
<reference evidence="6 8" key="1">
    <citation type="submission" date="2020-01" db="EMBL/GenBank/DDBJ databases">
        <authorList>
            <consortium name="DOE Joint Genome Institute"/>
            <person name="Haridas S."/>
            <person name="Albert R."/>
            <person name="Binder M."/>
            <person name="Bloem J."/>
            <person name="Labutti K."/>
            <person name="Salamov A."/>
            <person name="Andreopoulos B."/>
            <person name="Baker S.E."/>
            <person name="Barry K."/>
            <person name="Bills G."/>
            <person name="Bluhm B.H."/>
            <person name="Cannon C."/>
            <person name="Castanera R."/>
            <person name="Culley D.E."/>
            <person name="Daum C."/>
            <person name="Ezra D."/>
            <person name="Gonzalez J.B."/>
            <person name="Henrissat B."/>
            <person name="Kuo A."/>
            <person name="Liang C."/>
            <person name="Lipzen A."/>
            <person name="Lutzoni F."/>
            <person name="Magnuson J."/>
            <person name="Mondo S."/>
            <person name="Nolan M."/>
            <person name="Ohm R."/>
            <person name="Pangilinan J."/>
            <person name="Park H.-J."/>
            <person name="Ramirez L."/>
            <person name="Alfaro M."/>
            <person name="Sun H."/>
            <person name="Tritt A."/>
            <person name="Yoshinaga Y."/>
            <person name="Zwiers L.-H."/>
            <person name="Turgeon B.G."/>
            <person name="Goodwin S.B."/>
            <person name="Spatafora J.W."/>
            <person name="Crous P.W."/>
            <person name="Grigoriev I.V."/>
        </authorList>
    </citation>
    <scope>NUCLEOTIDE SEQUENCE</scope>
    <source>
        <strain evidence="6 8">CBS 781.70</strain>
    </source>
</reference>
<feature type="compositionally biased region" description="Basic residues" evidence="4">
    <location>
        <begin position="559"/>
        <end position="572"/>
    </location>
</feature>
<comment type="similarity">
    <text evidence="3">Belongs to the UTP5 family.</text>
</comment>
<dbReference type="GO" id="GO:0000462">
    <property type="term" value="P:maturation of SSU-rRNA from tricistronic rRNA transcript (SSU-rRNA, 5.8S rRNA, LSU-rRNA)"/>
    <property type="evidence" value="ECO:0007669"/>
    <property type="project" value="TreeGrafter"/>
</dbReference>
<feature type="region of interest" description="Disordered" evidence="4">
    <location>
        <begin position="1"/>
        <end position="172"/>
    </location>
</feature>
<evidence type="ECO:0000259" key="5">
    <source>
        <dbReference type="Pfam" id="PF04003"/>
    </source>
</evidence>
<protein>
    <submittedName>
        <fullName evidence="6 8">NUC189-domain-containing protein</fullName>
    </submittedName>
</protein>
<evidence type="ECO:0000256" key="4">
    <source>
        <dbReference type="SAM" id="MobiDB-lite"/>
    </source>
</evidence>
<evidence type="ECO:0000256" key="1">
    <source>
        <dbReference type="ARBA" id="ARBA00004123"/>
    </source>
</evidence>
<dbReference type="RefSeq" id="XP_033532861.1">
    <property type="nucleotide sequence ID" value="XM_033681358.1"/>
</dbReference>
<dbReference type="GeneID" id="54421928"/>